<organism evidence="2 3">
    <name type="scientific">Methanobacterium spitsbergense</name>
    <dbReference type="NCBI Taxonomy" id="2874285"/>
    <lineage>
        <taxon>Archaea</taxon>
        <taxon>Methanobacteriati</taxon>
        <taxon>Methanobacteriota</taxon>
        <taxon>Methanomada group</taxon>
        <taxon>Methanobacteria</taxon>
        <taxon>Methanobacteriales</taxon>
        <taxon>Methanobacteriaceae</taxon>
        <taxon>Methanobacterium</taxon>
    </lineage>
</organism>
<accession>A0A8T5V0L6</accession>
<protein>
    <submittedName>
        <fullName evidence="2">DUF131 domain-containing protein</fullName>
    </submittedName>
</protein>
<keyword evidence="3" id="KW-1185">Reference proteome</keyword>
<reference evidence="3" key="1">
    <citation type="journal article" date="2022" name="Microbiol. Resour. Announc.">
        <title>Draft Genome Sequence of a Methanogenic Archaeon from West Spitsbergen Permafrost.</title>
        <authorList>
            <person name="Trubitsyn V."/>
            <person name="Rivkina E."/>
            <person name="Shcherbakova V."/>
        </authorList>
    </citation>
    <scope>NUCLEOTIDE SEQUENCE [LARGE SCALE GENOMIC DNA]</scope>
    <source>
        <strain evidence="3">VT</strain>
    </source>
</reference>
<keyword evidence="1" id="KW-0812">Transmembrane</keyword>
<feature type="transmembrane region" description="Helical" evidence="1">
    <location>
        <begin position="60"/>
        <end position="79"/>
    </location>
</feature>
<comment type="caution">
    <text evidence="2">The sequence shown here is derived from an EMBL/GenBank/DDBJ whole genome shotgun (WGS) entry which is preliminary data.</text>
</comment>
<dbReference type="NCBIfam" id="TIGR00304">
    <property type="entry name" value="TIGR00304 family membrane protein"/>
    <property type="match status" value="1"/>
</dbReference>
<dbReference type="RefSeq" id="WP_223792111.1">
    <property type="nucleotide sequence ID" value="NZ_JAIOUQ010000013.1"/>
</dbReference>
<sequence length="84" mass="8941">MVNYNSIILIGLAVIIVGFLLIFIGTALQSSSGSSKTEINTGGVILIGPIPTIFGNDKGLIVFAVIFAVILMIISYFLFYRGSI</sequence>
<dbReference type="Proteomes" id="UP000825933">
    <property type="component" value="Unassembled WGS sequence"/>
</dbReference>
<name>A0A8T5V0L6_9EURY</name>
<evidence type="ECO:0000313" key="2">
    <source>
        <dbReference type="EMBL" id="MBZ2166563.1"/>
    </source>
</evidence>
<evidence type="ECO:0000256" key="1">
    <source>
        <dbReference type="SAM" id="Phobius"/>
    </source>
</evidence>
<dbReference type="InterPro" id="IPR002849">
    <property type="entry name" value="DUF131"/>
</dbReference>
<evidence type="ECO:0000313" key="3">
    <source>
        <dbReference type="Proteomes" id="UP000825933"/>
    </source>
</evidence>
<keyword evidence="1" id="KW-1133">Transmembrane helix</keyword>
<keyword evidence="1" id="KW-0472">Membrane</keyword>
<dbReference type="EMBL" id="JAIOUQ010000013">
    <property type="protein sequence ID" value="MBZ2166563.1"/>
    <property type="molecule type" value="Genomic_DNA"/>
</dbReference>
<dbReference type="Pfam" id="PF01998">
    <property type="entry name" value="DUF131"/>
    <property type="match status" value="1"/>
</dbReference>
<gene>
    <name evidence="2" type="ORF">K8N75_10995</name>
</gene>
<feature type="transmembrane region" description="Helical" evidence="1">
    <location>
        <begin position="6"/>
        <end position="25"/>
    </location>
</feature>
<proteinExistence type="predicted"/>
<dbReference type="AlphaFoldDB" id="A0A8T5V0L6"/>